<keyword evidence="2" id="KW-1185">Reference proteome</keyword>
<sequence>MTLMLHCGAEEVPYEHLRMVETPPATKSHVPIPHHRVVDLVRHTLSFYGHEVTEEHYGLTDDGLRFFGLLSLRSQYGDYEDTVGLRNSNDKKFPVGISFGSRVFVCDNLAFIGENTVMRRHTVNAVRDLPSLIMQIIEPLADQREAQHRCFTTYRNTPLTDAMADHGIMEMYRSGIINVQRIADVATQWETPDFDWGDRSAYRLFNAATHALEGRIAENPATAAQLHKLIDGICERVH</sequence>
<dbReference type="EMBL" id="PDVP01000015">
    <property type="protein sequence ID" value="PHP65405.1"/>
    <property type="molecule type" value="Genomic_DNA"/>
</dbReference>
<protein>
    <submittedName>
        <fullName evidence="1">DUF932 domain-containing protein</fullName>
    </submittedName>
</protein>
<accession>A0A2G1QIQ5</accession>
<reference evidence="1 2" key="1">
    <citation type="submission" date="2017-10" db="EMBL/GenBank/DDBJ databases">
        <title>Sedimentibacterium mangrovi gen. nov., sp. nov., a novel member of family Phyllobacteriacea isolated from mangrove sediment.</title>
        <authorList>
            <person name="Liao H."/>
            <person name="Tian Y."/>
        </authorList>
    </citation>
    <scope>NUCLEOTIDE SEQUENCE [LARGE SCALE GENOMIC DNA]</scope>
    <source>
        <strain evidence="1 2">X9-2-2</strain>
    </source>
</reference>
<name>A0A2G1QIQ5_9HYPH</name>
<proteinExistence type="predicted"/>
<dbReference type="OrthoDB" id="185335at2"/>
<organism evidence="1 2">
    <name type="scientific">Zhengella mangrovi</name>
    <dbReference type="NCBI Taxonomy" id="1982044"/>
    <lineage>
        <taxon>Bacteria</taxon>
        <taxon>Pseudomonadati</taxon>
        <taxon>Pseudomonadota</taxon>
        <taxon>Alphaproteobacteria</taxon>
        <taxon>Hyphomicrobiales</taxon>
        <taxon>Notoacmeibacteraceae</taxon>
        <taxon>Zhengella</taxon>
    </lineage>
</organism>
<evidence type="ECO:0000313" key="2">
    <source>
        <dbReference type="Proteomes" id="UP000221168"/>
    </source>
</evidence>
<comment type="caution">
    <text evidence="1">The sequence shown here is derived from an EMBL/GenBank/DDBJ whole genome shotgun (WGS) entry which is preliminary data.</text>
</comment>
<dbReference type="AlphaFoldDB" id="A0A2G1QIQ5"/>
<gene>
    <name evidence="1" type="ORF">CSC94_18770</name>
</gene>
<evidence type="ECO:0000313" key="1">
    <source>
        <dbReference type="EMBL" id="PHP65405.1"/>
    </source>
</evidence>
<dbReference type="Proteomes" id="UP000221168">
    <property type="component" value="Unassembled WGS sequence"/>
</dbReference>
<dbReference type="RefSeq" id="WP_099307919.1">
    <property type="nucleotide sequence ID" value="NZ_PDVP01000015.1"/>
</dbReference>